<dbReference type="Proteomes" id="UP001301797">
    <property type="component" value="Chromosome"/>
</dbReference>
<dbReference type="AlphaFoldDB" id="A0AA97FED5"/>
<evidence type="ECO:0000313" key="1">
    <source>
        <dbReference type="EMBL" id="WOF16728.1"/>
    </source>
</evidence>
<name>A0AA97FED5_9EURY</name>
<dbReference type="EMBL" id="CP043875">
    <property type="protein sequence ID" value="WOF16728.1"/>
    <property type="molecule type" value="Genomic_DNA"/>
</dbReference>
<protein>
    <submittedName>
        <fullName evidence="1">Uncharacterized protein</fullName>
    </submittedName>
</protein>
<dbReference type="KEGG" id="mefw:F1737_08510"/>
<organism evidence="1 2">
    <name type="scientific">Methanochimaera problematica</name>
    <dbReference type="NCBI Taxonomy" id="2609417"/>
    <lineage>
        <taxon>Archaea</taxon>
        <taxon>Methanobacteriati</taxon>
        <taxon>Methanobacteriota</taxon>
        <taxon>Stenosarchaea group</taxon>
        <taxon>Methanomicrobia</taxon>
        <taxon>Methanomicrobiales</taxon>
        <taxon>Methanomicrobiaceae</taxon>
        <taxon>Methanochimaera</taxon>
    </lineage>
</organism>
<keyword evidence="2" id="KW-1185">Reference proteome</keyword>
<reference evidence="1 2" key="1">
    <citation type="submission" date="2019-09" db="EMBL/GenBank/DDBJ databases">
        <title>The complete genome of Methanoplanus sp. FWC-SCC4.</title>
        <authorList>
            <person name="Chen S.-C."/>
            <person name="Zhou Y.-Z."/>
            <person name="Lai M.-C."/>
        </authorList>
    </citation>
    <scope>NUCLEOTIDE SEQUENCE [LARGE SCALE GENOMIC DNA]</scope>
    <source>
        <strain evidence="1 2">FWC-SCC4</strain>
    </source>
</reference>
<dbReference type="RefSeq" id="WP_317136154.1">
    <property type="nucleotide sequence ID" value="NZ_CP043875.1"/>
</dbReference>
<gene>
    <name evidence="1" type="ORF">F1737_08510</name>
</gene>
<proteinExistence type="predicted"/>
<accession>A0AA97FED5</accession>
<sequence>MIPGFLINLQSTSIDYDAVAYRTSVILAEDPGWPFDPAWEQKRESRKNEIERLGLSISSETPNILSREKIEKFFNQKEGFEFTPDDYRQKAIFGEIPYSYNISLRVDGENAYFTGQPLPEVKYGYMKRLVKIKDYSRADVSSGNYNQSHNNITSIDTTFVFNLSYSEIYDREISPAYRIQPKYDPITFTINDFSESLNQSDITNVIFKNAYFVKDGVIVNRPYNIFENNTYLFYIDGVQHKMADTIPDMEDKSTISYTLRPPLLFSSEVNSELKIVFAFKFNFVDDDSVQHYYISTEDSGGIPYGYGYPYMTDPNLKNGVLEVCIW</sequence>
<evidence type="ECO:0000313" key="2">
    <source>
        <dbReference type="Proteomes" id="UP001301797"/>
    </source>
</evidence>
<dbReference type="GeneID" id="85230199"/>